<accession>A0AAD4MLW4</accession>
<dbReference type="EMBL" id="JAKKPZ010000179">
    <property type="protein sequence ID" value="KAI1699434.1"/>
    <property type="molecule type" value="Genomic_DNA"/>
</dbReference>
<gene>
    <name evidence="2" type="ORF">DdX_17313</name>
</gene>
<evidence type="ECO:0000313" key="2">
    <source>
        <dbReference type="EMBL" id="KAI1699434.1"/>
    </source>
</evidence>
<sequence>MARTLLSLSAVACIILAIVQLLAAQAIDTYAIGSKAADAVKDTASKSLDKITEAAGGLSKNDDIVNDATSKITAAQKDGLSAMDSALSTSKSAVEAAGDDQAAIDAANTDAVTAIETALATAMAIIGEITAAAMSAIQGK</sequence>
<dbReference type="Proteomes" id="UP001201812">
    <property type="component" value="Unassembled WGS sequence"/>
</dbReference>
<name>A0AAD4MLW4_9BILA</name>
<proteinExistence type="predicted"/>
<reference evidence="2" key="1">
    <citation type="submission" date="2022-01" db="EMBL/GenBank/DDBJ databases">
        <title>Genome Sequence Resource for Two Populations of Ditylenchus destructor, the Migratory Endoparasitic Phytonematode.</title>
        <authorList>
            <person name="Zhang H."/>
            <person name="Lin R."/>
            <person name="Xie B."/>
        </authorList>
    </citation>
    <scope>NUCLEOTIDE SEQUENCE</scope>
    <source>
        <strain evidence="2">BazhouSP</strain>
    </source>
</reference>
<feature type="signal peptide" evidence="1">
    <location>
        <begin position="1"/>
        <end position="24"/>
    </location>
</feature>
<feature type="chain" id="PRO_5041976034" evidence="1">
    <location>
        <begin position="25"/>
        <end position="140"/>
    </location>
</feature>
<comment type="caution">
    <text evidence="2">The sequence shown here is derived from an EMBL/GenBank/DDBJ whole genome shotgun (WGS) entry which is preliminary data.</text>
</comment>
<keyword evidence="3" id="KW-1185">Reference proteome</keyword>
<evidence type="ECO:0000313" key="3">
    <source>
        <dbReference type="Proteomes" id="UP001201812"/>
    </source>
</evidence>
<dbReference type="AlphaFoldDB" id="A0AAD4MLW4"/>
<protein>
    <submittedName>
        <fullName evidence="2">Uncharacterized protein</fullName>
    </submittedName>
</protein>
<organism evidence="2 3">
    <name type="scientific">Ditylenchus destructor</name>
    <dbReference type="NCBI Taxonomy" id="166010"/>
    <lineage>
        <taxon>Eukaryota</taxon>
        <taxon>Metazoa</taxon>
        <taxon>Ecdysozoa</taxon>
        <taxon>Nematoda</taxon>
        <taxon>Chromadorea</taxon>
        <taxon>Rhabditida</taxon>
        <taxon>Tylenchina</taxon>
        <taxon>Tylenchomorpha</taxon>
        <taxon>Sphaerularioidea</taxon>
        <taxon>Anguinidae</taxon>
        <taxon>Anguininae</taxon>
        <taxon>Ditylenchus</taxon>
    </lineage>
</organism>
<evidence type="ECO:0000256" key="1">
    <source>
        <dbReference type="SAM" id="SignalP"/>
    </source>
</evidence>
<keyword evidence="1" id="KW-0732">Signal</keyword>